<dbReference type="RefSeq" id="WP_102064814.1">
    <property type="nucleotide sequence ID" value="NZ_PKQE01000001.1"/>
</dbReference>
<name>A0A2N4TXD7_RALPI</name>
<dbReference type="OrthoDB" id="21302at2"/>
<reference evidence="2 3" key="1">
    <citation type="submission" date="2017-12" db="EMBL/GenBank/DDBJ databases">
        <title>Draft genome sequence of Ralstonia pickettii 52.</title>
        <authorList>
            <person name="Zheng B."/>
        </authorList>
    </citation>
    <scope>NUCLEOTIDE SEQUENCE [LARGE SCALE GENOMIC DNA]</scope>
    <source>
        <strain evidence="2 3">52</strain>
    </source>
</reference>
<dbReference type="EMBL" id="PKQE01000001">
    <property type="protein sequence ID" value="PLC44370.1"/>
    <property type="molecule type" value="Genomic_DNA"/>
</dbReference>
<dbReference type="Proteomes" id="UP000234456">
    <property type="component" value="Unassembled WGS sequence"/>
</dbReference>
<evidence type="ECO:0000256" key="1">
    <source>
        <dbReference type="SAM" id="MobiDB-lite"/>
    </source>
</evidence>
<dbReference type="InterPro" id="IPR021266">
    <property type="entry name" value="Kdo_hydroxlase"/>
</dbReference>
<evidence type="ECO:0000313" key="2">
    <source>
        <dbReference type="EMBL" id="PLC44370.1"/>
    </source>
</evidence>
<comment type="caution">
    <text evidence="2">The sequence shown here is derived from an EMBL/GenBank/DDBJ whole genome shotgun (WGS) entry which is preliminary data.</text>
</comment>
<protein>
    <submittedName>
        <fullName evidence="2">3-deoxy-D-manno-oct-2-ulosonic acid (Kdo) hydroxylase</fullName>
    </submittedName>
</protein>
<organism evidence="2 3">
    <name type="scientific">Ralstonia pickettii</name>
    <name type="common">Burkholderia pickettii</name>
    <dbReference type="NCBI Taxonomy" id="329"/>
    <lineage>
        <taxon>Bacteria</taxon>
        <taxon>Pseudomonadati</taxon>
        <taxon>Pseudomonadota</taxon>
        <taxon>Betaproteobacteria</taxon>
        <taxon>Burkholderiales</taxon>
        <taxon>Burkholderiaceae</taxon>
        <taxon>Ralstonia</taxon>
    </lineage>
</organism>
<proteinExistence type="predicted"/>
<accession>A0A2N4TXD7</accession>
<feature type="region of interest" description="Disordered" evidence="1">
    <location>
        <begin position="1"/>
        <end position="23"/>
    </location>
</feature>
<dbReference type="AlphaFoldDB" id="A0A2N4TXD7"/>
<gene>
    <name evidence="2" type="ORF">C0Q88_06705</name>
</gene>
<evidence type="ECO:0000313" key="3">
    <source>
        <dbReference type="Proteomes" id="UP000234456"/>
    </source>
</evidence>
<sequence>MGSMQAFSPATPAARSHHSEERTLATPPAIDMVVPWPVCDWSPTVKADEAAAMRCALERGNVLHFPALVFPLEAPERRFLDARWSDGKTKNINLRANEANVRGAVGPLADLRDLTALIRRYADAAERLVLTLFPDYAPHLKRAGTSLRPAEIAGRPVSWRKDDTRLHVDAFPSNPLHGQRLLRVFHNVDPDASRVWRIGEPFADFAQRFVPKTRGMLPGQSWLMHKLHITKRPRSEYDHRMLQLHDLAKADLVYQRRAPQQTFEFAPGATWIVFSDQALHAAMRGRAMMEQTFYLDPTAIADRTHAPEAVLSRMLNKPMLGPQR</sequence>
<dbReference type="Pfam" id="PF11004">
    <property type="entry name" value="Kdo_hydroxy"/>
    <property type="match status" value="1"/>
</dbReference>